<organism evidence="2 3">
    <name type="scientific">Sanguibacter hominis ATCC BAA-789</name>
    <dbReference type="NCBI Taxonomy" id="1312740"/>
    <lineage>
        <taxon>Bacteria</taxon>
        <taxon>Bacillati</taxon>
        <taxon>Actinomycetota</taxon>
        <taxon>Actinomycetes</taxon>
        <taxon>Micrococcales</taxon>
        <taxon>Sanguibacteraceae</taxon>
        <taxon>Sanguibacter</taxon>
    </lineage>
</organism>
<protein>
    <submittedName>
        <fullName evidence="2">DUF3093 domain-containing protein</fullName>
    </submittedName>
</protein>
<dbReference type="AlphaFoldDB" id="A0A9X5FDL1"/>
<evidence type="ECO:0000313" key="3">
    <source>
        <dbReference type="Proteomes" id="UP000774283"/>
    </source>
</evidence>
<dbReference type="InterPro" id="IPR021443">
    <property type="entry name" value="DUF3093"/>
</dbReference>
<evidence type="ECO:0000313" key="2">
    <source>
        <dbReference type="EMBL" id="NKX93222.1"/>
    </source>
</evidence>
<dbReference type="RefSeq" id="WP_168447287.1">
    <property type="nucleotide sequence ID" value="NZ_JAAXOW010000002.1"/>
</dbReference>
<sequence>MPHVEPTLPSDTADSPRPATTAAYSERLSPGIWTYGAIALFCVFVFVMIVIASLPIAAAVSLTLLAAGSVFAFVTSPVVTVADGHLQAGRARIPVTLLGSPRTLDRAEVSTMMGPSFDPRAYACLRTSTGGAVVMDVLDPQDPTPWWLVSTRHPEALARAVRAAQGR</sequence>
<name>A0A9X5FDL1_9MICO</name>
<feature type="transmembrane region" description="Helical" evidence="1">
    <location>
        <begin position="32"/>
        <end position="52"/>
    </location>
</feature>
<proteinExistence type="predicted"/>
<reference evidence="2 3" key="1">
    <citation type="submission" date="2020-04" db="EMBL/GenBank/DDBJ databases">
        <title>MicrobeNet Type strains.</title>
        <authorList>
            <person name="Nicholson A.C."/>
        </authorList>
    </citation>
    <scope>NUCLEOTIDE SEQUENCE [LARGE SCALE GENOMIC DNA]</scope>
    <source>
        <strain evidence="2 3">ATCC BAA-789</strain>
    </source>
</reference>
<comment type="caution">
    <text evidence="2">The sequence shown here is derived from an EMBL/GenBank/DDBJ whole genome shotgun (WGS) entry which is preliminary data.</text>
</comment>
<keyword evidence="1" id="KW-0812">Transmembrane</keyword>
<evidence type="ECO:0000256" key="1">
    <source>
        <dbReference type="SAM" id="Phobius"/>
    </source>
</evidence>
<dbReference type="EMBL" id="JAAXOW010000002">
    <property type="protein sequence ID" value="NKX93222.1"/>
    <property type="molecule type" value="Genomic_DNA"/>
</dbReference>
<keyword evidence="1" id="KW-1133">Transmembrane helix</keyword>
<dbReference type="Proteomes" id="UP000774283">
    <property type="component" value="Unassembled WGS sequence"/>
</dbReference>
<feature type="transmembrane region" description="Helical" evidence="1">
    <location>
        <begin position="58"/>
        <end position="82"/>
    </location>
</feature>
<keyword evidence="3" id="KW-1185">Reference proteome</keyword>
<gene>
    <name evidence="2" type="ORF">HF995_08040</name>
</gene>
<dbReference type="Pfam" id="PF11292">
    <property type="entry name" value="DUF3093"/>
    <property type="match status" value="1"/>
</dbReference>
<keyword evidence="1" id="KW-0472">Membrane</keyword>
<accession>A0A9X5FDL1</accession>